<dbReference type="SMART" id="SM00530">
    <property type="entry name" value="HTH_XRE"/>
    <property type="match status" value="1"/>
</dbReference>
<gene>
    <name evidence="2" type="ORF">HNR67_006519</name>
</gene>
<name>A0A7W7CIJ0_9PSEU</name>
<evidence type="ECO:0000259" key="1">
    <source>
        <dbReference type="SMART" id="SM00530"/>
    </source>
</evidence>
<organism evidence="2 3">
    <name type="scientific">Crossiella cryophila</name>
    <dbReference type="NCBI Taxonomy" id="43355"/>
    <lineage>
        <taxon>Bacteria</taxon>
        <taxon>Bacillati</taxon>
        <taxon>Actinomycetota</taxon>
        <taxon>Actinomycetes</taxon>
        <taxon>Pseudonocardiales</taxon>
        <taxon>Pseudonocardiaceae</taxon>
        <taxon>Crossiella</taxon>
    </lineage>
</organism>
<protein>
    <recommendedName>
        <fullName evidence="1">HTH cro/C1-type domain-containing protein</fullName>
    </recommendedName>
</protein>
<dbReference type="InterPro" id="IPR001387">
    <property type="entry name" value="Cro/C1-type_HTH"/>
</dbReference>
<reference evidence="2 3" key="1">
    <citation type="submission" date="2020-08" db="EMBL/GenBank/DDBJ databases">
        <title>Sequencing the genomes of 1000 actinobacteria strains.</title>
        <authorList>
            <person name="Klenk H.-P."/>
        </authorList>
    </citation>
    <scope>NUCLEOTIDE SEQUENCE [LARGE SCALE GENOMIC DNA]</scope>
    <source>
        <strain evidence="2 3">DSM 44230</strain>
    </source>
</reference>
<keyword evidence="3" id="KW-1185">Reference proteome</keyword>
<dbReference type="Proteomes" id="UP000533598">
    <property type="component" value="Unassembled WGS sequence"/>
</dbReference>
<proteinExistence type="predicted"/>
<evidence type="ECO:0000313" key="2">
    <source>
        <dbReference type="EMBL" id="MBB4680401.1"/>
    </source>
</evidence>
<dbReference type="EMBL" id="JACHMH010000001">
    <property type="protein sequence ID" value="MBB4680401.1"/>
    <property type="molecule type" value="Genomic_DNA"/>
</dbReference>
<accession>A0A7W7CIJ0</accession>
<dbReference type="AlphaFoldDB" id="A0A7W7CIJ0"/>
<feature type="domain" description="HTH cro/C1-type" evidence="1">
    <location>
        <begin position="21"/>
        <end position="77"/>
    </location>
</feature>
<dbReference type="Pfam" id="PF13560">
    <property type="entry name" value="HTH_31"/>
    <property type="match status" value="1"/>
</dbReference>
<comment type="caution">
    <text evidence="2">The sequence shown here is derived from an EMBL/GenBank/DDBJ whole genome shotgun (WGS) entry which is preliminary data.</text>
</comment>
<dbReference type="RefSeq" id="WP_185006168.1">
    <property type="nucleotide sequence ID" value="NZ_BAAAUI010000005.1"/>
</dbReference>
<evidence type="ECO:0000313" key="3">
    <source>
        <dbReference type="Proteomes" id="UP000533598"/>
    </source>
</evidence>
<sequence>MPRRERPLDPGDSDLLRFATDLRRLREKAGGPSYRAMATRAHYSAASLSEAAGGRRLPTRSLTLAYVRVCGGNLAEWEQRWRRLVSGACPVRRPCC</sequence>